<evidence type="ECO:0000259" key="8">
    <source>
        <dbReference type="PROSITE" id="PS50198"/>
    </source>
</evidence>
<keyword evidence="3" id="KW-0732">Signal</keyword>
<dbReference type="EMBL" id="QVQT01000004">
    <property type="protein sequence ID" value="RFU16527.1"/>
    <property type="molecule type" value="Genomic_DNA"/>
</dbReference>
<dbReference type="PANTHER" id="PTHR47245:SF1">
    <property type="entry name" value="FOLDASE PROTEIN PRSA"/>
    <property type="match status" value="1"/>
</dbReference>
<organism evidence="9 10">
    <name type="scientific">Paracidobacterium acidisoli</name>
    <dbReference type="NCBI Taxonomy" id="2303751"/>
    <lineage>
        <taxon>Bacteria</taxon>
        <taxon>Pseudomonadati</taxon>
        <taxon>Acidobacteriota</taxon>
        <taxon>Terriglobia</taxon>
        <taxon>Terriglobales</taxon>
        <taxon>Acidobacteriaceae</taxon>
        <taxon>Paracidobacterium</taxon>
    </lineage>
</organism>
<dbReference type="Pfam" id="PF00639">
    <property type="entry name" value="Rotamase"/>
    <property type="match status" value="1"/>
</dbReference>
<evidence type="ECO:0000256" key="2">
    <source>
        <dbReference type="ARBA" id="ARBA00013194"/>
    </source>
</evidence>
<evidence type="ECO:0000256" key="7">
    <source>
        <dbReference type="SAM" id="Coils"/>
    </source>
</evidence>
<evidence type="ECO:0000256" key="4">
    <source>
        <dbReference type="ARBA" id="ARBA00023110"/>
    </source>
</evidence>
<feature type="coiled-coil region" evidence="7">
    <location>
        <begin position="96"/>
        <end position="130"/>
    </location>
</feature>
<dbReference type="InterPro" id="IPR050245">
    <property type="entry name" value="PrsA_foldase"/>
</dbReference>
<proteinExistence type="predicted"/>
<evidence type="ECO:0000313" key="10">
    <source>
        <dbReference type="Proteomes" id="UP000264702"/>
    </source>
</evidence>
<keyword evidence="7" id="KW-0175">Coiled coil</keyword>
<feature type="domain" description="PpiC" evidence="8">
    <location>
        <begin position="157"/>
        <end position="265"/>
    </location>
</feature>
<reference evidence="9 10" key="1">
    <citation type="submission" date="2018-08" db="EMBL/GenBank/DDBJ databases">
        <title>Acidipila sp. 4G-K13, an acidobacterium isolated from forest soil.</title>
        <authorList>
            <person name="Gao Z.-H."/>
            <person name="Qiu L.-H."/>
        </authorList>
    </citation>
    <scope>NUCLEOTIDE SEQUENCE [LARGE SCALE GENOMIC DNA]</scope>
    <source>
        <strain evidence="9 10">4G-K13</strain>
    </source>
</reference>
<dbReference type="InterPro" id="IPR000297">
    <property type="entry name" value="PPIase_PpiC"/>
</dbReference>
<dbReference type="PANTHER" id="PTHR47245">
    <property type="entry name" value="PEPTIDYLPROLYL ISOMERASE"/>
    <property type="match status" value="1"/>
</dbReference>
<dbReference type="Proteomes" id="UP000264702">
    <property type="component" value="Unassembled WGS sequence"/>
</dbReference>
<evidence type="ECO:0000256" key="5">
    <source>
        <dbReference type="ARBA" id="ARBA00023235"/>
    </source>
</evidence>
<dbReference type="InterPro" id="IPR046357">
    <property type="entry name" value="PPIase_dom_sf"/>
</dbReference>
<sequence length="337" mass="37937">MVCAVTGCQRGHTPDTLASVNGKPILRGEVETIYQNNLGNSHQQPSKVQADIVRLNILRQLIDEEILMQRAARMNLSATDEEVDSKLNEIKAPFTQEEFQKRLDSQHLTLDDLKKEIRRSKTEEKLFNKEINSRINITDADIAGYYNEHKAEFNLIEPQYHLAEIVVTSIPTQPQQAGNLQNSKAMNDAEAKKKVQMLHNRLESGEDFGALAMNFSERPDTAPNGGDMGFVTESQLHADADVYNAVAKLKPGQITEILPVYASAGSKQAIGYAIYKLIDREAAGQRELNDPRVQQAIRQQLRDSRSQLLKNAYLEMLRDQAHVTNYFAEEVFKEGAQ</sequence>
<comment type="catalytic activity">
    <reaction evidence="1">
        <text>[protein]-peptidylproline (omega=180) = [protein]-peptidylproline (omega=0)</text>
        <dbReference type="Rhea" id="RHEA:16237"/>
        <dbReference type="Rhea" id="RHEA-COMP:10747"/>
        <dbReference type="Rhea" id="RHEA-COMP:10748"/>
        <dbReference type="ChEBI" id="CHEBI:83833"/>
        <dbReference type="ChEBI" id="CHEBI:83834"/>
        <dbReference type="EC" id="5.2.1.8"/>
    </reaction>
</comment>
<dbReference type="Gene3D" id="1.10.4030.10">
    <property type="entry name" value="Porin chaperone SurA, peptide-binding domain"/>
    <property type="match status" value="1"/>
</dbReference>
<evidence type="ECO:0000256" key="1">
    <source>
        <dbReference type="ARBA" id="ARBA00000971"/>
    </source>
</evidence>
<name>A0A372INL3_9BACT</name>
<evidence type="ECO:0000256" key="6">
    <source>
        <dbReference type="PROSITE-ProRule" id="PRU00278"/>
    </source>
</evidence>
<dbReference type="OrthoDB" id="14196at2"/>
<gene>
    <name evidence="9" type="ORF">D0Y96_11910</name>
</gene>
<dbReference type="SUPFAM" id="SSF109998">
    <property type="entry name" value="Triger factor/SurA peptide-binding domain-like"/>
    <property type="match status" value="1"/>
</dbReference>
<dbReference type="EC" id="5.2.1.8" evidence="2"/>
<evidence type="ECO:0000313" key="9">
    <source>
        <dbReference type="EMBL" id="RFU16527.1"/>
    </source>
</evidence>
<protein>
    <recommendedName>
        <fullName evidence="2">peptidylprolyl isomerase</fullName>
        <ecNumber evidence="2">5.2.1.8</ecNumber>
    </recommendedName>
</protein>
<keyword evidence="5 6" id="KW-0413">Isomerase</keyword>
<dbReference type="Pfam" id="PF13624">
    <property type="entry name" value="SurA_N_3"/>
    <property type="match status" value="1"/>
</dbReference>
<dbReference type="InterPro" id="IPR027304">
    <property type="entry name" value="Trigger_fact/SurA_dom_sf"/>
</dbReference>
<dbReference type="AlphaFoldDB" id="A0A372INL3"/>
<evidence type="ECO:0000256" key="3">
    <source>
        <dbReference type="ARBA" id="ARBA00022729"/>
    </source>
</evidence>
<dbReference type="PROSITE" id="PS01096">
    <property type="entry name" value="PPIC_PPIASE_1"/>
    <property type="match status" value="1"/>
</dbReference>
<dbReference type="Gene3D" id="3.10.50.40">
    <property type="match status" value="1"/>
</dbReference>
<dbReference type="GO" id="GO:0003755">
    <property type="term" value="F:peptidyl-prolyl cis-trans isomerase activity"/>
    <property type="evidence" value="ECO:0007669"/>
    <property type="project" value="UniProtKB-KW"/>
</dbReference>
<dbReference type="SUPFAM" id="SSF54534">
    <property type="entry name" value="FKBP-like"/>
    <property type="match status" value="1"/>
</dbReference>
<dbReference type="PROSITE" id="PS50198">
    <property type="entry name" value="PPIC_PPIASE_2"/>
    <property type="match status" value="1"/>
</dbReference>
<keyword evidence="4 6" id="KW-0697">Rotamase</keyword>
<dbReference type="InterPro" id="IPR023058">
    <property type="entry name" value="PPIase_PpiC_CS"/>
</dbReference>
<comment type="caution">
    <text evidence="9">The sequence shown here is derived from an EMBL/GenBank/DDBJ whole genome shotgun (WGS) entry which is preliminary data.</text>
</comment>
<accession>A0A372INL3</accession>
<keyword evidence="10" id="KW-1185">Reference proteome</keyword>